<evidence type="ECO:0000313" key="1">
    <source>
        <dbReference type="EMBL" id="KKN49969.1"/>
    </source>
</evidence>
<gene>
    <name evidence="1" type="ORF">LCGC14_0637700</name>
</gene>
<accession>A0A0F9R5F9</accession>
<name>A0A0F9R5F9_9ZZZZ</name>
<reference evidence="1" key="1">
    <citation type="journal article" date="2015" name="Nature">
        <title>Complex archaea that bridge the gap between prokaryotes and eukaryotes.</title>
        <authorList>
            <person name="Spang A."/>
            <person name="Saw J.H."/>
            <person name="Jorgensen S.L."/>
            <person name="Zaremba-Niedzwiedzka K."/>
            <person name="Martijn J."/>
            <person name="Lind A.E."/>
            <person name="van Eijk R."/>
            <person name="Schleper C."/>
            <person name="Guy L."/>
            <person name="Ettema T.J."/>
        </authorList>
    </citation>
    <scope>NUCLEOTIDE SEQUENCE</scope>
</reference>
<dbReference type="AlphaFoldDB" id="A0A0F9R5F9"/>
<organism evidence="1">
    <name type="scientific">marine sediment metagenome</name>
    <dbReference type="NCBI Taxonomy" id="412755"/>
    <lineage>
        <taxon>unclassified sequences</taxon>
        <taxon>metagenomes</taxon>
        <taxon>ecological metagenomes</taxon>
    </lineage>
</organism>
<proteinExistence type="predicted"/>
<comment type="caution">
    <text evidence="1">The sequence shown here is derived from an EMBL/GenBank/DDBJ whole genome shotgun (WGS) entry which is preliminary data.</text>
</comment>
<dbReference type="EMBL" id="LAZR01001142">
    <property type="protein sequence ID" value="KKN49969.1"/>
    <property type="molecule type" value="Genomic_DNA"/>
</dbReference>
<sequence length="104" mass="11134">MVSFLAARNQIDFATLAVSSTAVGLADASPAINAGATVRRAVITVETDSVRFRTDGTAPTSAEGHILYAADVLEFMDANYESVLNLIQFIRVTTDAALKITYYD</sequence>
<protein>
    <submittedName>
        <fullName evidence="1">Uncharacterized protein</fullName>
    </submittedName>
</protein>